<name>A0A6I2U150_9BACT</name>
<dbReference type="AlphaFoldDB" id="A0A6I2U150"/>
<comment type="caution">
    <text evidence="1">The sequence shown here is derived from an EMBL/GenBank/DDBJ whole genome shotgun (WGS) entry which is preliminary data.</text>
</comment>
<gene>
    <name evidence="1" type="ORF">FYJ72_05905</name>
</gene>
<dbReference type="EMBL" id="VUNF01000008">
    <property type="protein sequence ID" value="MST77224.1"/>
    <property type="molecule type" value="Genomic_DNA"/>
</dbReference>
<reference evidence="1 2" key="1">
    <citation type="submission" date="2019-08" db="EMBL/GenBank/DDBJ databases">
        <title>In-depth cultivation of the pig gut microbiome towards novel bacterial diversity and tailored functional studies.</title>
        <authorList>
            <person name="Wylensek D."/>
            <person name="Hitch T.C.A."/>
            <person name="Clavel T."/>
        </authorList>
    </citation>
    <scope>NUCLEOTIDE SEQUENCE [LARGE SCALE GENOMIC DNA]</scope>
    <source>
        <strain evidence="1 2">LKV-178-WT-2C</strain>
    </source>
</reference>
<organism evidence="1 2">
    <name type="scientific">Segatella copri</name>
    <dbReference type="NCBI Taxonomy" id="165179"/>
    <lineage>
        <taxon>Bacteria</taxon>
        <taxon>Pseudomonadati</taxon>
        <taxon>Bacteroidota</taxon>
        <taxon>Bacteroidia</taxon>
        <taxon>Bacteroidales</taxon>
        <taxon>Prevotellaceae</taxon>
        <taxon>Segatella</taxon>
    </lineage>
</organism>
<evidence type="ECO:0000313" key="1">
    <source>
        <dbReference type="EMBL" id="MST77224.1"/>
    </source>
</evidence>
<evidence type="ECO:0000313" key="2">
    <source>
        <dbReference type="Proteomes" id="UP000450161"/>
    </source>
</evidence>
<protein>
    <submittedName>
        <fullName evidence="1">Uncharacterized protein</fullName>
    </submittedName>
</protein>
<sequence>MHEVCEVSESQEQSAKYAPFPLCRDPYSESSANIRIMFERTKVVSKKSSLRDKIHQNPPSLRDFSVFNHAMRNFYCTFAPVLGKATNKTEE</sequence>
<accession>A0A6I2U150</accession>
<dbReference type="Proteomes" id="UP000450161">
    <property type="component" value="Unassembled WGS sequence"/>
</dbReference>
<proteinExistence type="predicted"/>